<keyword evidence="4 9" id="KW-0812">Transmembrane</keyword>
<dbReference type="GO" id="GO:0006839">
    <property type="term" value="P:mitochondrial transport"/>
    <property type="evidence" value="ECO:0007669"/>
    <property type="project" value="TreeGrafter"/>
</dbReference>
<dbReference type="PROSITE" id="PS50920">
    <property type="entry name" value="SOLCAR"/>
    <property type="match status" value="3"/>
</dbReference>
<evidence type="ECO:0000313" key="13">
    <source>
        <dbReference type="Proteomes" id="UP000076722"/>
    </source>
</evidence>
<evidence type="ECO:0000256" key="9">
    <source>
        <dbReference type="PROSITE-ProRule" id="PRU00282"/>
    </source>
</evidence>
<feature type="repeat" description="Solcar" evidence="9">
    <location>
        <begin position="277"/>
        <end position="362"/>
    </location>
</feature>
<comment type="similarity">
    <text evidence="2 10">Belongs to the mitochondrial carrier (TC 2.A.29) family.</text>
</comment>
<accession>A0A164X8D1</accession>
<dbReference type="GO" id="GO:0031966">
    <property type="term" value="C:mitochondrial membrane"/>
    <property type="evidence" value="ECO:0007669"/>
    <property type="project" value="UniProtKB-SubCell"/>
</dbReference>
<dbReference type="GO" id="GO:0015227">
    <property type="term" value="F:O-acyl-L-carnitine transmembrane transporter activity"/>
    <property type="evidence" value="ECO:0007669"/>
    <property type="project" value="TreeGrafter"/>
</dbReference>
<feature type="repeat" description="Solcar" evidence="9">
    <location>
        <begin position="79"/>
        <end position="164"/>
    </location>
</feature>
<keyword evidence="13" id="KW-1185">Reference proteome</keyword>
<evidence type="ECO:0000256" key="7">
    <source>
        <dbReference type="ARBA" id="ARBA00023128"/>
    </source>
</evidence>
<dbReference type="Proteomes" id="UP000076722">
    <property type="component" value="Unassembled WGS sequence"/>
</dbReference>
<dbReference type="InterPro" id="IPR050567">
    <property type="entry name" value="Mitochondrial_Carrier"/>
</dbReference>
<dbReference type="SUPFAM" id="SSF103506">
    <property type="entry name" value="Mitochondrial carrier"/>
    <property type="match status" value="1"/>
</dbReference>
<keyword evidence="7" id="KW-0496">Mitochondrion</keyword>
<dbReference type="GO" id="GO:1902603">
    <property type="term" value="P:carnitine transmembrane transport"/>
    <property type="evidence" value="ECO:0007669"/>
    <property type="project" value="TreeGrafter"/>
</dbReference>
<dbReference type="PANTHER" id="PTHR45624">
    <property type="entry name" value="MITOCHONDRIAL BASIC AMINO ACIDS TRANSPORTER-RELATED"/>
    <property type="match status" value="1"/>
</dbReference>
<evidence type="ECO:0000256" key="11">
    <source>
        <dbReference type="SAM" id="Phobius"/>
    </source>
</evidence>
<keyword evidence="3 10" id="KW-0813">Transport</keyword>
<dbReference type="InterPro" id="IPR023395">
    <property type="entry name" value="MCP_dom_sf"/>
</dbReference>
<dbReference type="Gene3D" id="1.50.40.10">
    <property type="entry name" value="Mitochondrial carrier domain"/>
    <property type="match status" value="2"/>
</dbReference>
<protein>
    <submittedName>
        <fullName evidence="12">Mitochondrial carrier</fullName>
    </submittedName>
</protein>
<evidence type="ECO:0000256" key="1">
    <source>
        <dbReference type="ARBA" id="ARBA00004225"/>
    </source>
</evidence>
<feature type="transmembrane region" description="Helical" evidence="11">
    <location>
        <begin position="135"/>
        <end position="158"/>
    </location>
</feature>
<evidence type="ECO:0000256" key="3">
    <source>
        <dbReference type="ARBA" id="ARBA00022448"/>
    </source>
</evidence>
<dbReference type="AlphaFoldDB" id="A0A164X8D1"/>
<keyword evidence="6 11" id="KW-1133">Transmembrane helix</keyword>
<comment type="subcellular location">
    <subcellularLocation>
        <location evidence="1">Mitochondrion membrane</location>
        <topology evidence="1">Multi-pass membrane protein</topology>
    </subcellularLocation>
</comment>
<organism evidence="12 13">
    <name type="scientific">Sistotremastrum niveocremeum HHB9708</name>
    <dbReference type="NCBI Taxonomy" id="1314777"/>
    <lineage>
        <taxon>Eukaryota</taxon>
        <taxon>Fungi</taxon>
        <taxon>Dikarya</taxon>
        <taxon>Basidiomycota</taxon>
        <taxon>Agaricomycotina</taxon>
        <taxon>Agaricomycetes</taxon>
        <taxon>Sistotremastrales</taxon>
        <taxon>Sistotremastraceae</taxon>
        <taxon>Sertulicium</taxon>
        <taxon>Sertulicium niveocremeum</taxon>
    </lineage>
</organism>
<evidence type="ECO:0000256" key="4">
    <source>
        <dbReference type="ARBA" id="ARBA00022692"/>
    </source>
</evidence>
<dbReference type="STRING" id="1314777.A0A164X8D1"/>
<evidence type="ECO:0000256" key="2">
    <source>
        <dbReference type="ARBA" id="ARBA00006375"/>
    </source>
</evidence>
<keyword evidence="5" id="KW-0677">Repeat</keyword>
<evidence type="ECO:0000256" key="6">
    <source>
        <dbReference type="ARBA" id="ARBA00022989"/>
    </source>
</evidence>
<evidence type="ECO:0000256" key="8">
    <source>
        <dbReference type="ARBA" id="ARBA00023136"/>
    </source>
</evidence>
<dbReference type="PANTHER" id="PTHR45624:SF4">
    <property type="entry name" value="CONGESTED-LIKE TRACHEA PROTEIN-RELATED"/>
    <property type="match status" value="1"/>
</dbReference>
<dbReference type="EMBL" id="KV419400">
    <property type="protein sequence ID" value="KZS95725.1"/>
    <property type="molecule type" value="Genomic_DNA"/>
</dbReference>
<proteinExistence type="inferred from homology"/>
<dbReference type="InterPro" id="IPR018108">
    <property type="entry name" value="MCP_transmembrane"/>
</dbReference>
<feature type="repeat" description="Solcar" evidence="9">
    <location>
        <begin position="177"/>
        <end position="266"/>
    </location>
</feature>
<evidence type="ECO:0000256" key="10">
    <source>
        <dbReference type="RuleBase" id="RU000488"/>
    </source>
</evidence>
<dbReference type="Pfam" id="PF00153">
    <property type="entry name" value="Mito_carr"/>
    <property type="match status" value="3"/>
</dbReference>
<name>A0A164X8D1_9AGAM</name>
<dbReference type="OrthoDB" id="14252at2759"/>
<gene>
    <name evidence="12" type="ORF">SISNIDRAFT_538802</name>
</gene>
<evidence type="ECO:0000313" key="12">
    <source>
        <dbReference type="EMBL" id="KZS95725.1"/>
    </source>
</evidence>
<feature type="transmembrane region" description="Helical" evidence="11">
    <location>
        <begin position="277"/>
        <end position="298"/>
    </location>
</feature>
<reference evidence="12 13" key="1">
    <citation type="journal article" date="2016" name="Mol. Biol. Evol.">
        <title>Comparative Genomics of Early-Diverging Mushroom-Forming Fungi Provides Insights into the Origins of Lignocellulose Decay Capabilities.</title>
        <authorList>
            <person name="Nagy L.G."/>
            <person name="Riley R."/>
            <person name="Tritt A."/>
            <person name="Adam C."/>
            <person name="Daum C."/>
            <person name="Floudas D."/>
            <person name="Sun H."/>
            <person name="Yadav J.S."/>
            <person name="Pangilinan J."/>
            <person name="Larsson K.H."/>
            <person name="Matsuura K."/>
            <person name="Barry K."/>
            <person name="Labutti K."/>
            <person name="Kuo R."/>
            <person name="Ohm R.A."/>
            <person name="Bhattacharya S.S."/>
            <person name="Shirouzu T."/>
            <person name="Yoshinaga Y."/>
            <person name="Martin F.M."/>
            <person name="Grigoriev I.V."/>
            <person name="Hibbett D.S."/>
        </authorList>
    </citation>
    <scope>NUCLEOTIDE SEQUENCE [LARGE SCALE GENOMIC DNA]</scope>
    <source>
        <strain evidence="12 13">HHB9708</strain>
    </source>
</reference>
<sequence>MMKCLCTKSKMDKLEFSESHRVIPDNHGAEIRNLEKSRAQAQAKSFSCLNRETQQLRSRLPSGHEADKSTKVSASSSTASSIKSFISGGFGGVCAVLVGHPFDLTKTRLQTAPPGAYTGAVDVVRKTLARDGVSGLYRGIVPPILGVTPIFAVSFWGYDLGKKLVYAYTPNRTSKQLSTAEVAAAGFFSAIPQTFVAAPVERAKVLLQIQGQGQSGPKYNGVIDVVRGLYREGGIRSIFRGTGATLARDGPGSAAYFAAYEVTKKYLTPAGSSPSELNLGAVIIAGGMAGVAMWSIAIPPDVLKSRLQSAPTGTYSGFLDCARKTIATDGVKALWKGFGPAMARAFPANAATFLGVEASRVLLDKLF</sequence>
<evidence type="ECO:0000256" key="5">
    <source>
        <dbReference type="ARBA" id="ARBA00022737"/>
    </source>
</evidence>
<keyword evidence="8 9" id="KW-0472">Membrane</keyword>